<dbReference type="SUPFAM" id="SSF53850">
    <property type="entry name" value="Periplasmic binding protein-like II"/>
    <property type="match status" value="1"/>
</dbReference>
<feature type="compositionally biased region" description="Low complexity" evidence="5">
    <location>
        <begin position="307"/>
        <end position="320"/>
    </location>
</feature>
<dbReference type="RefSeq" id="WP_207352989.1">
    <property type="nucleotide sequence ID" value="NZ_JAFMPY010000039.1"/>
</dbReference>
<keyword evidence="8" id="KW-1185">Reference proteome</keyword>
<evidence type="ECO:0000256" key="5">
    <source>
        <dbReference type="SAM" id="MobiDB-lite"/>
    </source>
</evidence>
<keyword evidence="3" id="KW-0238">DNA-binding</keyword>
<feature type="domain" description="HTH lysR-type" evidence="6">
    <location>
        <begin position="7"/>
        <end position="64"/>
    </location>
</feature>
<dbReference type="Gene3D" id="1.10.10.10">
    <property type="entry name" value="Winged helix-like DNA-binding domain superfamily/Winged helix DNA-binding domain"/>
    <property type="match status" value="1"/>
</dbReference>
<evidence type="ECO:0000256" key="1">
    <source>
        <dbReference type="ARBA" id="ARBA00009437"/>
    </source>
</evidence>
<dbReference type="Gene3D" id="3.40.190.10">
    <property type="entry name" value="Periplasmic binding protein-like II"/>
    <property type="match status" value="2"/>
</dbReference>
<evidence type="ECO:0000313" key="8">
    <source>
        <dbReference type="Proteomes" id="UP000664288"/>
    </source>
</evidence>
<dbReference type="PANTHER" id="PTHR30537:SF26">
    <property type="entry name" value="GLYCINE CLEAVAGE SYSTEM TRANSCRIPTIONAL ACTIVATOR"/>
    <property type="match status" value="1"/>
</dbReference>
<evidence type="ECO:0000256" key="4">
    <source>
        <dbReference type="ARBA" id="ARBA00023163"/>
    </source>
</evidence>
<dbReference type="Proteomes" id="UP000664288">
    <property type="component" value="Unassembled WGS sequence"/>
</dbReference>
<gene>
    <name evidence="7" type="primary">gcvA</name>
    <name evidence="7" type="ORF">J1C47_22130</name>
</gene>
<keyword evidence="4" id="KW-0804">Transcription</keyword>
<dbReference type="InterPro" id="IPR036390">
    <property type="entry name" value="WH_DNA-bd_sf"/>
</dbReference>
<comment type="similarity">
    <text evidence="1">Belongs to the LysR transcriptional regulatory family.</text>
</comment>
<organism evidence="7 8">
    <name type="scientific">Jiella sonneratiae</name>
    <dbReference type="NCBI Taxonomy" id="2816856"/>
    <lineage>
        <taxon>Bacteria</taxon>
        <taxon>Pseudomonadati</taxon>
        <taxon>Pseudomonadota</taxon>
        <taxon>Alphaproteobacteria</taxon>
        <taxon>Hyphomicrobiales</taxon>
        <taxon>Aurantimonadaceae</taxon>
        <taxon>Jiella</taxon>
    </lineage>
</organism>
<dbReference type="InterPro" id="IPR005119">
    <property type="entry name" value="LysR_subst-bd"/>
</dbReference>
<dbReference type="PROSITE" id="PS50931">
    <property type="entry name" value="HTH_LYSR"/>
    <property type="match status" value="1"/>
</dbReference>
<dbReference type="SUPFAM" id="SSF46785">
    <property type="entry name" value="Winged helix' DNA-binding domain"/>
    <property type="match status" value="1"/>
</dbReference>
<reference evidence="7 8" key="1">
    <citation type="submission" date="2021-03" db="EMBL/GenBank/DDBJ databases">
        <title>Whole genome sequence of Jiella sp. MQZ13P-4.</title>
        <authorList>
            <person name="Tuo L."/>
        </authorList>
    </citation>
    <scope>NUCLEOTIDE SEQUENCE [LARGE SCALE GENOMIC DNA]</scope>
    <source>
        <strain evidence="7 8">MQZ13P-4</strain>
    </source>
</reference>
<evidence type="ECO:0000313" key="7">
    <source>
        <dbReference type="EMBL" id="MBO0906357.1"/>
    </source>
</evidence>
<dbReference type="InterPro" id="IPR036388">
    <property type="entry name" value="WH-like_DNA-bd_sf"/>
</dbReference>
<dbReference type="Pfam" id="PF03466">
    <property type="entry name" value="LysR_substrate"/>
    <property type="match status" value="1"/>
</dbReference>
<evidence type="ECO:0000256" key="3">
    <source>
        <dbReference type="ARBA" id="ARBA00023125"/>
    </source>
</evidence>
<dbReference type="InterPro" id="IPR000847">
    <property type="entry name" value="LysR_HTH_N"/>
</dbReference>
<dbReference type="EMBL" id="JAFMPY010000039">
    <property type="protein sequence ID" value="MBO0906357.1"/>
    <property type="molecule type" value="Genomic_DNA"/>
</dbReference>
<evidence type="ECO:0000259" key="6">
    <source>
        <dbReference type="PROSITE" id="PS50931"/>
    </source>
</evidence>
<dbReference type="InterPro" id="IPR058163">
    <property type="entry name" value="LysR-type_TF_proteobact-type"/>
</dbReference>
<evidence type="ECO:0000256" key="2">
    <source>
        <dbReference type="ARBA" id="ARBA00023015"/>
    </source>
</evidence>
<name>A0ABS3J9L2_9HYPH</name>
<sequence>MRHRDLPPLAAIRAFEAAARHLSFTRAGEELGMTQAAVSYQIKLLEERLGAPLFLRRTRAVELTPAGRRLAPAASDALDRLADAFAAARSDAGGLLSISVLPTFAAHFLAPRIGRFQIRHPAIAVRTRATRDLADFQRDEVDVAIRSGLGDWPGLEVHPLFPVDFTPMLSPKLAGTKGPLETPADLLRLILIDPGDRWWPLWFDAMGVEGFEPTAHPDTRMGDQHLEARAAIGGHGVAILTPAFYREEIAAGMLVQPFPAAAEEGQFYFLVYPSARRNVPKIRAFRDWLLEEVRSDEAEFAPVSAGPQRRVPIARPPAAADTPAGRRRGE</sequence>
<comment type="caution">
    <text evidence="7">The sequence shown here is derived from an EMBL/GenBank/DDBJ whole genome shotgun (WGS) entry which is preliminary data.</text>
</comment>
<keyword evidence="2" id="KW-0805">Transcription regulation</keyword>
<dbReference type="PRINTS" id="PR00039">
    <property type="entry name" value="HTHLYSR"/>
</dbReference>
<dbReference type="PANTHER" id="PTHR30537">
    <property type="entry name" value="HTH-TYPE TRANSCRIPTIONAL REGULATOR"/>
    <property type="match status" value="1"/>
</dbReference>
<feature type="region of interest" description="Disordered" evidence="5">
    <location>
        <begin position="298"/>
        <end position="330"/>
    </location>
</feature>
<proteinExistence type="inferred from homology"/>
<dbReference type="Pfam" id="PF00126">
    <property type="entry name" value="HTH_1"/>
    <property type="match status" value="1"/>
</dbReference>
<dbReference type="NCBIfam" id="NF008352">
    <property type="entry name" value="PRK11139.1"/>
    <property type="match status" value="1"/>
</dbReference>
<protein>
    <submittedName>
        <fullName evidence="7">Transcriptional regulator GcvA</fullName>
    </submittedName>
</protein>
<accession>A0ABS3J9L2</accession>
<dbReference type="CDD" id="cd08432">
    <property type="entry name" value="PBP2_GcdR_TrpI_HvrB_AmpR_like"/>
    <property type="match status" value="1"/>
</dbReference>